<protein>
    <submittedName>
        <fullName evidence="1">Uncharacterized protein</fullName>
    </submittedName>
</protein>
<dbReference type="Proteomes" id="UP001428817">
    <property type="component" value="Unassembled WGS sequence"/>
</dbReference>
<sequence length="113" mass="12392">MGEEAGLPNRVIDGRYLCWRLTLATRPVTSGRYRARPGQYTGTPPATTFLRAATRPASRGVATIHPQVRDALAKMITCWIGHPNHYTDPALALATVLRPHQPPGPALDRRRGS</sequence>
<dbReference type="EMBL" id="BAABJP010000022">
    <property type="protein sequence ID" value="GAA5161155.1"/>
    <property type="molecule type" value="Genomic_DNA"/>
</dbReference>
<reference evidence="2" key="1">
    <citation type="journal article" date="2019" name="Int. J. Syst. Evol. Microbiol.">
        <title>The Global Catalogue of Microorganisms (GCM) 10K type strain sequencing project: providing services to taxonomists for standard genome sequencing and annotation.</title>
        <authorList>
            <consortium name="The Broad Institute Genomics Platform"/>
            <consortium name="The Broad Institute Genome Sequencing Center for Infectious Disease"/>
            <person name="Wu L."/>
            <person name="Ma J."/>
        </authorList>
    </citation>
    <scope>NUCLEOTIDE SEQUENCE [LARGE SCALE GENOMIC DNA]</scope>
    <source>
        <strain evidence="2">JCM 18303</strain>
    </source>
</reference>
<gene>
    <name evidence="1" type="ORF">GCM10023321_44950</name>
</gene>
<organism evidence="1 2">
    <name type="scientific">Pseudonocardia eucalypti</name>
    <dbReference type="NCBI Taxonomy" id="648755"/>
    <lineage>
        <taxon>Bacteria</taxon>
        <taxon>Bacillati</taxon>
        <taxon>Actinomycetota</taxon>
        <taxon>Actinomycetes</taxon>
        <taxon>Pseudonocardiales</taxon>
        <taxon>Pseudonocardiaceae</taxon>
        <taxon>Pseudonocardia</taxon>
    </lineage>
</organism>
<accession>A0ABP9QFN8</accession>
<keyword evidence="2" id="KW-1185">Reference proteome</keyword>
<proteinExistence type="predicted"/>
<dbReference type="RefSeq" id="WP_185066036.1">
    <property type="nucleotide sequence ID" value="NZ_BAABJP010000022.1"/>
</dbReference>
<name>A0ABP9QFN8_9PSEU</name>
<evidence type="ECO:0000313" key="2">
    <source>
        <dbReference type="Proteomes" id="UP001428817"/>
    </source>
</evidence>
<comment type="caution">
    <text evidence="1">The sequence shown here is derived from an EMBL/GenBank/DDBJ whole genome shotgun (WGS) entry which is preliminary data.</text>
</comment>
<evidence type="ECO:0000313" key="1">
    <source>
        <dbReference type="EMBL" id="GAA5161155.1"/>
    </source>
</evidence>